<feature type="domain" description="PDZ" evidence="6">
    <location>
        <begin position="100"/>
        <end position="176"/>
    </location>
</feature>
<dbReference type="InterPro" id="IPR001478">
    <property type="entry name" value="PDZ"/>
</dbReference>
<evidence type="ECO:0000256" key="1">
    <source>
        <dbReference type="ARBA" id="ARBA00009179"/>
    </source>
</evidence>
<organism evidence="7 8">
    <name type="scientific">Candidatus Gottesmanbacteria bacterium GW2011_GWB1_44_11c</name>
    <dbReference type="NCBI Taxonomy" id="1618447"/>
    <lineage>
        <taxon>Bacteria</taxon>
        <taxon>Candidatus Gottesmaniibacteriota</taxon>
    </lineage>
</organism>
<dbReference type="PANTHER" id="PTHR32060:SF30">
    <property type="entry name" value="CARBOXY-TERMINAL PROCESSING PROTEASE CTPA"/>
    <property type="match status" value="1"/>
</dbReference>
<dbReference type="SUPFAM" id="SSF50156">
    <property type="entry name" value="PDZ domain-like"/>
    <property type="match status" value="1"/>
</dbReference>
<gene>
    <name evidence="7" type="ORF">UW22_C0076G0004</name>
</gene>
<accession>A0A0G1GJ97</accession>
<dbReference type="InterPro" id="IPR036034">
    <property type="entry name" value="PDZ_sf"/>
</dbReference>
<dbReference type="SMART" id="SM00228">
    <property type="entry name" value="PDZ"/>
    <property type="match status" value="1"/>
</dbReference>
<dbReference type="Pfam" id="PF03572">
    <property type="entry name" value="Peptidase_S41"/>
    <property type="match status" value="1"/>
</dbReference>
<evidence type="ECO:0000313" key="8">
    <source>
        <dbReference type="Proteomes" id="UP000034617"/>
    </source>
</evidence>
<dbReference type="CDD" id="cd07560">
    <property type="entry name" value="Peptidase_S41_CPP"/>
    <property type="match status" value="1"/>
</dbReference>
<evidence type="ECO:0000256" key="4">
    <source>
        <dbReference type="ARBA" id="ARBA00022825"/>
    </source>
</evidence>
<evidence type="ECO:0000256" key="3">
    <source>
        <dbReference type="ARBA" id="ARBA00022801"/>
    </source>
</evidence>
<dbReference type="SUPFAM" id="SSF52096">
    <property type="entry name" value="ClpP/crotonase"/>
    <property type="match status" value="1"/>
</dbReference>
<dbReference type="Pfam" id="PF00595">
    <property type="entry name" value="PDZ"/>
    <property type="match status" value="1"/>
</dbReference>
<dbReference type="AlphaFoldDB" id="A0A0G1GJ97"/>
<dbReference type="Proteomes" id="UP000034617">
    <property type="component" value="Unassembled WGS sequence"/>
</dbReference>
<dbReference type="PANTHER" id="PTHR32060">
    <property type="entry name" value="TAIL-SPECIFIC PROTEASE"/>
    <property type="match status" value="1"/>
</dbReference>
<name>A0A0G1GJ97_9BACT</name>
<dbReference type="Gene3D" id="3.30.750.44">
    <property type="match status" value="1"/>
</dbReference>
<keyword evidence="4 5" id="KW-0720">Serine protease</keyword>
<dbReference type="InterPro" id="IPR004447">
    <property type="entry name" value="Peptidase_S41A"/>
</dbReference>
<dbReference type="EMBL" id="LCHM01000076">
    <property type="protein sequence ID" value="KKT34413.1"/>
    <property type="molecule type" value="Genomic_DNA"/>
</dbReference>
<evidence type="ECO:0000259" key="6">
    <source>
        <dbReference type="PROSITE" id="PS50106"/>
    </source>
</evidence>
<reference evidence="7 8" key="1">
    <citation type="journal article" date="2015" name="Nature">
        <title>rRNA introns, odd ribosomes, and small enigmatic genomes across a large radiation of phyla.</title>
        <authorList>
            <person name="Brown C.T."/>
            <person name="Hug L.A."/>
            <person name="Thomas B.C."/>
            <person name="Sharon I."/>
            <person name="Castelle C.J."/>
            <person name="Singh A."/>
            <person name="Wilkins M.J."/>
            <person name="Williams K.H."/>
            <person name="Banfield J.F."/>
        </authorList>
    </citation>
    <scope>NUCLEOTIDE SEQUENCE [LARGE SCALE GENOMIC DNA]</scope>
</reference>
<evidence type="ECO:0000256" key="5">
    <source>
        <dbReference type="RuleBase" id="RU004404"/>
    </source>
</evidence>
<dbReference type="GO" id="GO:0030288">
    <property type="term" value="C:outer membrane-bounded periplasmic space"/>
    <property type="evidence" value="ECO:0007669"/>
    <property type="project" value="TreeGrafter"/>
</dbReference>
<dbReference type="GO" id="GO:0004175">
    <property type="term" value="F:endopeptidase activity"/>
    <property type="evidence" value="ECO:0007669"/>
    <property type="project" value="TreeGrafter"/>
</dbReference>
<dbReference type="NCBIfam" id="TIGR00225">
    <property type="entry name" value="prc"/>
    <property type="match status" value="1"/>
</dbReference>
<sequence>MSLPSFSFRKILLSLAILFLVGTIGYKLGERKALQVVPILLKPIRNREQPANQTFVDFSLFWDVWGRLQRFYIDAANIDTQKMIWGAISGAVNSLDDPYTVFLPPKENKEFKEDLGGTFEGIGAQLDMKEGRLIIVAPLKGTPAQRAGLKPFDWILKVDGEDTINWTLAQAVAKIRGPKGSSVKLTILHEKAEKPEEVTIVRDGILVPSVEYWMKSINTISEISGTTSSARLRTEEIAYLKLSRFGDRTNEEWLKAVADIAKSWKIKDVKGLVLDLRNNPGGYLDGSVFITSEFLKNGLIVTQTNSDGTQQDYSVDRKGQLFDIPLVVLINKGSASASEIVAGAIRDYNRGTIVGETSFGKGSVQTPQELEGGASVHITTGKWLLPKGDWIHKKGITPSVEVTMNGGTEATSDAQLIRAIEVLLQ</sequence>
<dbReference type="GO" id="GO:0008236">
    <property type="term" value="F:serine-type peptidase activity"/>
    <property type="evidence" value="ECO:0007669"/>
    <property type="project" value="UniProtKB-KW"/>
</dbReference>
<keyword evidence="3 5" id="KW-0378">Hydrolase</keyword>
<dbReference type="InterPro" id="IPR029045">
    <property type="entry name" value="ClpP/crotonase-like_dom_sf"/>
</dbReference>
<dbReference type="GO" id="GO:0007165">
    <property type="term" value="P:signal transduction"/>
    <property type="evidence" value="ECO:0007669"/>
    <property type="project" value="TreeGrafter"/>
</dbReference>
<protein>
    <submittedName>
        <fullName evidence="7">Carboxyl-terminal protease</fullName>
    </submittedName>
</protein>
<dbReference type="PATRIC" id="fig|1618447.3.peg.1287"/>
<dbReference type="InterPro" id="IPR005151">
    <property type="entry name" value="Tail-specific_protease"/>
</dbReference>
<dbReference type="Gene3D" id="2.30.42.10">
    <property type="match status" value="1"/>
</dbReference>
<evidence type="ECO:0000313" key="7">
    <source>
        <dbReference type="EMBL" id="KKT34413.1"/>
    </source>
</evidence>
<comment type="similarity">
    <text evidence="1 5">Belongs to the peptidase S41A family.</text>
</comment>
<comment type="caution">
    <text evidence="7">The sequence shown here is derived from an EMBL/GenBank/DDBJ whole genome shotgun (WGS) entry which is preliminary data.</text>
</comment>
<dbReference type="PROSITE" id="PS50106">
    <property type="entry name" value="PDZ"/>
    <property type="match status" value="1"/>
</dbReference>
<evidence type="ECO:0000256" key="2">
    <source>
        <dbReference type="ARBA" id="ARBA00022670"/>
    </source>
</evidence>
<proteinExistence type="inferred from homology"/>
<dbReference type="CDD" id="cd06782">
    <property type="entry name" value="cpPDZ_CPP-like"/>
    <property type="match status" value="1"/>
</dbReference>
<dbReference type="SMART" id="SM00245">
    <property type="entry name" value="TSPc"/>
    <property type="match status" value="1"/>
</dbReference>
<dbReference type="FunFam" id="2.30.42.10:FF:000063">
    <property type="entry name" value="Peptidase, S41 family"/>
    <property type="match status" value="1"/>
</dbReference>
<keyword evidence="2 5" id="KW-0645">Protease</keyword>
<dbReference type="Gene3D" id="3.90.226.10">
    <property type="entry name" value="2-enoyl-CoA Hydratase, Chain A, domain 1"/>
    <property type="match status" value="1"/>
</dbReference>
<dbReference type="GO" id="GO:0006508">
    <property type="term" value="P:proteolysis"/>
    <property type="evidence" value="ECO:0007669"/>
    <property type="project" value="UniProtKB-KW"/>
</dbReference>